<sequence>MTITEPTTDSTILSTMKTLIENQTLTVYQTLQQYMSTVDSRFEELRSQINGSVGASVGSSRPTVPEPTSSPVLSGVTDISPLLRSMKMDVQKFDGTDPNGWDFRINEFFDFHGTPDHLRLRIVSFHIEGKTAAWYQWMKANNLLSTWQNFLLNLKQRFGTSMYEDHQGNLSKLTQISTVADFQFAFEDLMNKVTGISEPLLPILDKMDTLITASPNPALYKTQTTTPLPSLSATKQPPQPSLLPTPTLPIRRLTPAELREIREKRLCYNCDKKYHATHRCRSKFLLLMGTDDEDDEPSDDTFIHEQPEEVVTADISSLNALTGQSNPRSLRVLGILASYQFQGLIDSGSTHNFLKPPLAERLGLSVQAITPFRVYIGNGDFLTCRFLCPKVPINMQGHEFLLDFFLLPIEGPDVVLGIQWLQSLGRISMDYSEMTMEFNLFELHSLPTEPSATHTSTNTLPDNDLALPESLPESITTLLQKFKALFTSPTGLPPQWLFDHKIHLIPNSKPVNVRPYRYPYYFQKTEMEKLVREMLTQGIIKPSQSPFSSPVMLVKKKDGSYRFCVDYRAVNAVTVKDKFPIPTIDELFDELGGAQIFSKLDLRAGYHQIRVHKRDTYKTVFRTHEGHYEFLVMPFGHIVSARGVHVDPQKITAMVDWPLRKSVKQLRGFLGLTGYYRRFIQGYKEAFHWNPTATQAFQALKKALVEAPVLHLPNFTLEFVIETNASNVGIGAVLMQAGHPLSYFSKKLGPRMRAASTYLKELYAIVTAVQKWRQYLIGRFFFIRTDHKSIKELIDYKAGNSNKAADALSRIHEENVIEEPKPTTLCLSLRYAAGSLTSDFSVQEGLLLFRHRYYLSPHSSLKTVLLKEFHKTPMAGHAGIKKTLVRLSSTFFWPKMRKDVEQHVAACLVCQQIKYSTQAPTGLLQPLPVPSLVWDKLTMDFITGLPLSRGFEVILVVVDRLSKSAHFGALPSQFTAVKTANLFVDMVVKLYGFPTSIISDRDPIFMSNFWQKLFELNGTQLRHSMTYHPQTDGQSEVVNRGLEQYLRAFTQDKPHTWSSFLGWAEFCYNTSYHSSLRMTPFQALYGRLPPTIPSYSKGSTSIQALEDMLIERDAMLCSLKENLRQGQHRMAQKANLHRRESQLQVVNKVLVRLQPYRQASIAKRSSHKLARRYYEPFAVVERIGPVAYKLDLPTNCRIHPVFHISLLKPYMGNSSIDVYSLPPGSVDNKPLSLPIAICAERKILRQGKEIPQILEQWSDSSPENSTWEDFEEFRKLILHYTFRTRYAFKEWGMIRLGPLL</sequence>
<evidence type="ECO:0000313" key="1">
    <source>
        <dbReference type="EMBL" id="KAH9782771.1"/>
    </source>
</evidence>
<protein>
    <submittedName>
        <fullName evidence="1">Uncharacterized protein</fullName>
    </submittedName>
</protein>
<dbReference type="Proteomes" id="UP000829398">
    <property type="component" value="Chromosome 3"/>
</dbReference>
<gene>
    <name evidence="1" type="ORF">KPL71_009054</name>
</gene>
<name>A0ACB8MB04_CITSI</name>
<organism evidence="1 2">
    <name type="scientific">Citrus sinensis</name>
    <name type="common">Sweet orange</name>
    <name type="synonym">Citrus aurantium var. sinensis</name>
    <dbReference type="NCBI Taxonomy" id="2711"/>
    <lineage>
        <taxon>Eukaryota</taxon>
        <taxon>Viridiplantae</taxon>
        <taxon>Streptophyta</taxon>
        <taxon>Embryophyta</taxon>
        <taxon>Tracheophyta</taxon>
        <taxon>Spermatophyta</taxon>
        <taxon>Magnoliopsida</taxon>
        <taxon>eudicotyledons</taxon>
        <taxon>Gunneridae</taxon>
        <taxon>Pentapetalae</taxon>
        <taxon>rosids</taxon>
        <taxon>malvids</taxon>
        <taxon>Sapindales</taxon>
        <taxon>Rutaceae</taxon>
        <taxon>Aurantioideae</taxon>
        <taxon>Citrus</taxon>
    </lineage>
</organism>
<proteinExistence type="predicted"/>
<comment type="caution">
    <text evidence="1">The sequence shown here is derived from an EMBL/GenBank/DDBJ whole genome shotgun (WGS) entry which is preliminary data.</text>
</comment>
<keyword evidence="2" id="KW-1185">Reference proteome</keyword>
<reference evidence="2" key="1">
    <citation type="journal article" date="2023" name="Hortic. Res.">
        <title>A chromosome-level phased genome enabling allele-level studies in sweet orange: a case study on citrus Huanglongbing tolerance.</title>
        <authorList>
            <person name="Wu B."/>
            <person name="Yu Q."/>
            <person name="Deng Z."/>
            <person name="Duan Y."/>
            <person name="Luo F."/>
            <person name="Gmitter F. Jr."/>
        </authorList>
    </citation>
    <scope>NUCLEOTIDE SEQUENCE [LARGE SCALE GENOMIC DNA]</scope>
    <source>
        <strain evidence="2">cv. Valencia</strain>
    </source>
</reference>
<accession>A0ACB8MB04</accession>
<evidence type="ECO:0000313" key="2">
    <source>
        <dbReference type="Proteomes" id="UP000829398"/>
    </source>
</evidence>
<dbReference type="EMBL" id="CM039172">
    <property type="protein sequence ID" value="KAH9782771.1"/>
    <property type="molecule type" value="Genomic_DNA"/>
</dbReference>